<dbReference type="AlphaFoldDB" id="A0A2Z6RAN3"/>
<dbReference type="InterPro" id="IPR036427">
    <property type="entry name" value="Bromodomain-like_sf"/>
</dbReference>
<keyword evidence="6" id="KW-1185">Reference proteome</keyword>
<dbReference type="Gene3D" id="1.20.920.10">
    <property type="entry name" value="Bromodomain-like"/>
    <property type="match status" value="1"/>
</dbReference>
<comment type="caution">
    <text evidence="5">The sequence shown here is derived from an EMBL/GenBank/DDBJ whole genome shotgun (WGS) entry which is preliminary data.</text>
</comment>
<dbReference type="PANTHER" id="PTHR45926">
    <property type="entry name" value="OSJNBA0053K19.4 PROTEIN"/>
    <property type="match status" value="1"/>
</dbReference>
<feature type="domain" description="Bromo" evidence="4">
    <location>
        <begin position="238"/>
        <end position="286"/>
    </location>
</feature>
<protein>
    <recommendedName>
        <fullName evidence="4">Bromo domain-containing protein</fullName>
    </recommendedName>
</protein>
<reference evidence="5 6" key="1">
    <citation type="submission" date="2017-11" db="EMBL/GenBank/DDBJ databases">
        <title>The genome of Rhizophagus clarus HR1 reveals common genetic basis of auxotrophy among arbuscular mycorrhizal fungi.</title>
        <authorList>
            <person name="Kobayashi Y."/>
        </authorList>
    </citation>
    <scope>NUCLEOTIDE SEQUENCE [LARGE SCALE GENOMIC DNA]</scope>
    <source>
        <strain evidence="5 6">HR1</strain>
    </source>
</reference>
<dbReference type="GO" id="GO:0006325">
    <property type="term" value="P:chromatin organization"/>
    <property type="evidence" value="ECO:0007669"/>
    <property type="project" value="UniProtKB-ARBA"/>
</dbReference>
<evidence type="ECO:0000256" key="2">
    <source>
        <dbReference type="PROSITE-ProRule" id="PRU00035"/>
    </source>
</evidence>
<organism evidence="5 6">
    <name type="scientific">Rhizophagus clarus</name>
    <dbReference type="NCBI Taxonomy" id="94130"/>
    <lineage>
        <taxon>Eukaryota</taxon>
        <taxon>Fungi</taxon>
        <taxon>Fungi incertae sedis</taxon>
        <taxon>Mucoromycota</taxon>
        <taxon>Glomeromycotina</taxon>
        <taxon>Glomeromycetes</taxon>
        <taxon>Glomerales</taxon>
        <taxon>Glomeraceae</taxon>
        <taxon>Rhizophagus</taxon>
    </lineage>
</organism>
<keyword evidence="3" id="KW-0175">Coiled coil</keyword>
<dbReference type="PROSITE" id="PS50014">
    <property type="entry name" value="BROMODOMAIN_2"/>
    <property type="match status" value="1"/>
</dbReference>
<dbReference type="Pfam" id="PF00439">
    <property type="entry name" value="Bromodomain"/>
    <property type="match status" value="1"/>
</dbReference>
<gene>
    <name evidence="5" type="ORF">RclHR1_03130023</name>
</gene>
<keyword evidence="1 2" id="KW-0103">Bromodomain</keyword>
<feature type="coiled-coil region" evidence="3">
    <location>
        <begin position="98"/>
        <end position="145"/>
    </location>
</feature>
<dbReference type="STRING" id="94130.A0A2Z6RAN3"/>
<dbReference type="Proteomes" id="UP000247702">
    <property type="component" value="Unassembled WGS sequence"/>
</dbReference>
<dbReference type="EMBL" id="BEXD01002369">
    <property type="protein sequence ID" value="GBB98082.1"/>
    <property type="molecule type" value="Genomic_DNA"/>
</dbReference>
<evidence type="ECO:0000259" key="4">
    <source>
        <dbReference type="PROSITE" id="PS50014"/>
    </source>
</evidence>
<dbReference type="SMART" id="SM00297">
    <property type="entry name" value="BROMO"/>
    <property type="match status" value="1"/>
</dbReference>
<accession>A0A2Z6RAN3</accession>
<proteinExistence type="predicted"/>
<evidence type="ECO:0000313" key="6">
    <source>
        <dbReference type="Proteomes" id="UP000247702"/>
    </source>
</evidence>
<dbReference type="InterPro" id="IPR001487">
    <property type="entry name" value="Bromodomain"/>
</dbReference>
<evidence type="ECO:0000313" key="5">
    <source>
        <dbReference type="EMBL" id="GBB98082.1"/>
    </source>
</evidence>
<dbReference type="PRINTS" id="PR00503">
    <property type="entry name" value="BROMODOMAIN"/>
</dbReference>
<dbReference type="SUPFAM" id="SSF47370">
    <property type="entry name" value="Bromodomain"/>
    <property type="match status" value="1"/>
</dbReference>
<evidence type="ECO:0000256" key="3">
    <source>
        <dbReference type="SAM" id="Coils"/>
    </source>
</evidence>
<name>A0A2Z6RAN3_9GLOM</name>
<evidence type="ECO:0000256" key="1">
    <source>
        <dbReference type="ARBA" id="ARBA00023117"/>
    </source>
</evidence>
<sequence>MSATTNNYIGYKALVSYLSEQRNWSYRGFLDYSQDTIVNSLISDSSLTLAKWQSIDAAWYNRFFDNAKELLEPNTFITIITEHLQRKKELQIFWQKVIKECEEKNQKCKKNQETTTKEYENKNQEIIKKHKKKEKENQVEEYEKENLMPVVTSFPKKTSKDQSAMITTVTSLSKEIIEQNLTVASLPKKTVKTSVENFSNTLQSNKLINFCYDIFHKLENNPYAYLFYKYNEKDIIDKAIKHPMDLFTVNSKLENDQYTNLEEFENDIRLIFRNCYTYNDAKSEVYCSGEALESVFNKKWNEKLIFQTRRKGELKRVRDNDADTDNSFTNHGMSLSSANESMLQAIVESLLPLKYRIPELSLVMDGKKPKGSGRFGYLDIFILKGTGDNYISLELKYISLVGLIRNQNTKFGANELENLDKILEKENEEFLLKRPYTYWSKEHKTTNQTTIGEVLNNGIDQLESYINIISKGKAVDYSSSGVYDERIKITKSDSNILKGYVILVIGFRRILWRPVEEVISNYTYIKV</sequence>